<dbReference type="RefSeq" id="WP_189399490.1">
    <property type="nucleotide sequence ID" value="NZ_BMXA01000002.1"/>
</dbReference>
<evidence type="ECO:0000313" key="1">
    <source>
        <dbReference type="EMBL" id="GHA06423.1"/>
    </source>
</evidence>
<dbReference type="Proteomes" id="UP000614811">
    <property type="component" value="Unassembled WGS sequence"/>
</dbReference>
<proteinExistence type="predicted"/>
<reference evidence="1" key="2">
    <citation type="submission" date="2020-09" db="EMBL/GenBank/DDBJ databases">
        <authorList>
            <person name="Sun Q."/>
            <person name="Kim S."/>
        </authorList>
    </citation>
    <scope>NUCLEOTIDE SEQUENCE</scope>
    <source>
        <strain evidence="1">KCTC 12711</strain>
    </source>
</reference>
<dbReference type="InterPro" id="IPR036188">
    <property type="entry name" value="FAD/NAD-bd_sf"/>
</dbReference>
<dbReference type="EMBL" id="BMXA01000002">
    <property type="protein sequence ID" value="GHA06423.1"/>
    <property type="molecule type" value="Genomic_DNA"/>
</dbReference>
<organism evidence="1 2">
    <name type="scientific">Arenicella chitinivorans</name>
    <dbReference type="NCBI Taxonomy" id="1329800"/>
    <lineage>
        <taxon>Bacteria</taxon>
        <taxon>Pseudomonadati</taxon>
        <taxon>Pseudomonadota</taxon>
        <taxon>Gammaproteobacteria</taxon>
        <taxon>Arenicellales</taxon>
        <taxon>Arenicellaceae</taxon>
        <taxon>Arenicella</taxon>
    </lineage>
</organism>
<dbReference type="Gene3D" id="3.50.50.60">
    <property type="entry name" value="FAD/NAD(P)-binding domain"/>
    <property type="match status" value="1"/>
</dbReference>
<keyword evidence="2" id="KW-1185">Reference proteome</keyword>
<gene>
    <name evidence="1" type="ORF">GCM10008090_15130</name>
</gene>
<reference evidence="1" key="1">
    <citation type="journal article" date="2014" name="Int. J. Syst. Evol. Microbiol.">
        <title>Complete genome sequence of Corynebacterium casei LMG S-19264T (=DSM 44701T), isolated from a smear-ripened cheese.</title>
        <authorList>
            <consortium name="US DOE Joint Genome Institute (JGI-PGF)"/>
            <person name="Walter F."/>
            <person name="Albersmeier A."/>
            <person name="Kalinowski J."/>
            <person name="Ruckert C."/>
        </authorList>
    </citation>
    <scope>NUCLEOTIDE SEQUENCE</scope>
    <source>
        <strain evidence="1">KCTC 12711</strain>
    </source>
</reference>
<evidence type="ECO:0000313" key="2">
    <source>
        <dbReference type="Proteomes" id="UP000614811"/>
    </source>
</evidence>
<name>A0A918RRV3_9GAMM</name>
<protein>
    <recommendedName>
        <fullName evidence="3">NAD(P)/FAD-dependent oxidoreductase</fullName>
    </recommendedName>
</protein>
<dbReference type="Pfam" id="PF13450">
    <property type="entry name" value="NAD_binding_8"/>
    <property type="match status" value="1"/>
</dbReference>
<sequence length="476" mass="52836">MPVTQLETDYLIVGCGAVGMAFADVLLQETDANIVIVDKHHKPGGHWNDAYSFVTLHQPSAFYGVSSHELSTGRKDLVGLNQGLHELASGDEVLAYFDQVMKHTFLPSGRVQYYPMCAYQGDGRFSSMLSDTEYSVKVNNKIIDGTYFKTSVPATHTPNFEIESGVNFVPLNALPNTHSPQDGYVVVGGGKTGIDACLWLLQNQVNPDDITWIMPRDAWWIDRQNTQPTREFFQHSIGAQVAQLEAMATAKTLDELFEKLENSGVLLRLDPTVKPSMFHGATVSQAEAALLRKIKNVVRHGRVTRLGLNDIQFNGVTIPTTPNTLHIDCSARAVPITEQYPVFEGNTITVQTVRSYQPVFSAAFIAHIEANYDDEAIKNDLCKVVPLPNHDVDWLVGAAAQMQNQYRWSQEPGLRDWLIENRLDGFTALVQQTDEATPEQLALLGKMKALVPDVIANIPTLMAQAMQQHQRYATQA</sequence>
<dbReference type="AlphaFoldDB" id="A0A918RRV3"/>
<evidence type="ECO:0008006" key="3">
    <source>
        <dbReference type="Google" id="ProtNLM"/>
    </source>
</evidence>
<dbReference type="SUPFAM" id="SSF51905">
    <property type="entry name" value="FAD/NAD(P)-binding domain"/>
    <property type="match status" value="1"/>
</dbReference>
<comment type="caution">
    <text evidence="1">The sequence shown here is derived from an EMBL/GenBank/DDBJ whole genome shotgun (WGS) entry which is preliminary data.</text>
</comment>
<accession>A0A918RRV3</accession>